<evidence type="ECO:0000313" key="4">
    <source>
        <dbReference type="EMBL" id="MBK1855198.1"/>
    </source>
</evidence>
<dbReference type="EMBL" id="JAENIG010000005">
    <property type="protein sequence ID" value="MBK1855198.1"/>
    <property type="molecule type" value="Genomic_DNA"/>
</dbReference>
<sequence length="344" mass="37462">MKKSDPAYPPLLAVGTFVVDYQKVVDHYPDERSATRVSREMVSNGGAPLNTLINLAKLRVPFPLFAAAKVGKDLDGKFIVDCCTEHKIDTSQLQPVEGESTGYTDVYTVEKTGKHTCFHFCGIGETFSRADVKLRAVKPKILLLGSLGALGKMDNHNPEYGRSGAAQLLRDAKKQGITTVVEIAPVDQQAKLDDFTEALSQADYLIINDRVAESILNQELYSENQFDADLAKDACEQLLKTGLHKAVILQCGTAAVYLDTEGNFYHQTGYFLPWSQRVGSAGVDHAFVAGFLEGLYLDKAVETSLQQGLAVSTTCRRDLTPSGGLAPLDECMAFCEQLDIKAAS</sequence>
<organism evidence="4 5">
    <name type="scientific">Oceaniferula flava</name>
    <dbReference type="NCBI Taxonomy" id="2800421"/>
    <lineage>
        <taxon>Bacteria</taxon>
        <taxon>Pseudomonadati</taxon>
        <taxon>Verrucomicrobiota</taxon>
        <taxon>Verrucomicrobiia</taxon>
        <taxon>Verrucomicrobiales</taxon>
        <taxon>Verrucomicrobiaceae</taxon>
        <taxon>Oceaniferula</taxon>
    </lineage>
</organism>
<accession>A0AAE2SB53</accession>
<dbReference type="InterPro" id="IPR029056">
    <property type="entry name" value="Ribokinase-like"/>
</dbReference>
<protein>
    <submittedName>
        <fullName evidence="4">Carbohydrate kinase family protein</fullName>
    </submittedName>
</protein>
<evidence type="ECO:0000256" key="2">
    <source>
        <dbReference type="ARBA" id="ARBA00022777"/>
    </source>
</evidence>
<feature type="domain" description="Carbohydrate kinase PfkB" evidence="3">
    <location>
        <begin position="12"/>
        <end position="314"/>
    </location>
</feature>
<proteinExistence type="predicted"/>
<dbReference type="Gene3D" id="3.40.1190.20">
    <property type="match status" value="1"/>
</dbReference>
<dbReference type="Proteomes" id="UP000634206">
    <property type="component" value="Unassembled WGS sequence"/>
</dbReference>
<comment type="caution">
    <text evidence="4">The sequence shown here is derived from an EMBL/GenBank/DDBJ whole genome shotgun (WGS) entry which is preliminary data.</text>
</comment>
<dbReference type="Pfam" id="PF00294">
    <property type="entry name" value="PfkB"/>
    <property type="match status" value="1"/>
</dbReference>
<keyword evidence="5" id="KW-1185">Reference proteome</keyword>
<dbReference type="GO" id="GO:0005829">
    <property type="term" value="C:cytosol"/>
    <property type="evidence" value="ECO:0007669"/>
    <property type="project" value="TreeGrafter"/>
</dbReference>
<evidence type="ECO:0000313" key="5">
    <source>
        <dbReference type="Proteomes" id="UP000634206"/>
    </source>
</evidence>
<dbReference type="SUPFAM" id="SSF53613">
    <property type="entry name" value="Ribokinase-like"/>
    <property type="match status" value="1"/>
</dbReference>
<evidence type="ECO:0000259" key="3">
    <source>
        <dbReference type="Pfam" id="PF00294"/>
    </source>
</evidence>
<keyword evidence="2 4" id="KW-0418">Kinase</keyword>
<dbReference type="AlphaFoldDB" id="A0AAE2SB53"/>
<dbReference type="GO" id="GO:0016301">
    <property type="term" value="F:kinase activity"/>
    <property type="evidence" value="ECO:0007669"/>
    <property type="project" value="UniProtKB-KW"/>
</dbReference>
<dbReference type="RefSeq" id="WP_309489811.1">
    <property type="nucleotide sequence ID" value="NZ_JAENIG010000005.1"/>
</dbReference>
<dbReference type="InterPro" id="IPR011611">
    <property type="entry name" value="PfkB_dom"/>
</dbReference>
<gene>
    <name evidence="4" type="ORF">JIN83_09535</name>
</gene>
<evidence type="ECO:0000256" key="1">
    <source>
        <dbReference type="ARBA" id="ARBA00022679"/>
    </source>
</evidence>
<name>A0AAE2SB53_9BACT</name>
<keyword evidence="1" id="KW-0808">Transferase</keyword>
<reference evidence="4" key="1">
    <citation type="submission" date="2021-01" db="EMBL/GenBank/DDBJ databases">
        <title>Modified the classification status of verrucomicrobia.</title>
        <authorList>
            <person name="Feng X."/>
        </authorList>
    </citation>
    <scope>NUCLEOTIDE SEQUENCE</scope>
    <source>
        <strain evidence="4">5K15</strain>
    </source>
</reference>
<dbReference type="PANTHER" id="PTHR10584:SF166">
    <property type="entry name" value="RIBOKINASE"/>
    <property type="match status" value="1"/>
</dbReference>
<dbReference type="PANTHER" id="PTHR10584">
    <property type="entry name" value="SUGAR KINASE"/>
    <property type="match status" value="1"/>
</dbReference>